<protein>
    <submittedName>
        <fullName evidence="2">Uncharacterized protein</fullName>
    </submittedName>
</protein>
<evidence type="ECO:0000313" key="2">
    <source>
        <dbReference type="EMBL" id="KAK8377966.1"/>
    </source>
</evidence>
<name>A0AAW0SSH4_SCYPA</name>
<proteinExistence type="predicted"/>
<evidence type="ECO:0000313" key="3">
    <source>
        <dbReference type="Proteomes" id="UP001487740"/>
    </source>
</evidence>
<dbReference type="AlphaFoldDB" id="A0AAW0SSH4"/>
<gene>
    <name evidence="2" type="ORF">O3P69_018703</name>
</gene>
<reference evidence="2 3" key="1">
    <citation type="submission" date="2023-03" db="EMBL/GenBank/DDBJ databases">
        <title>High-quality genome of Scylla paramamosain provides insights in environmental adaptation.</title>
        <authorList>
            <person name="Zhang L."/>
        </authorList>
    </citation>
    <scope>NUCLEOTIDE SEQUENCE [LARGE SCALE GENOMIC DNA]</scope>
    <source>
        <strain evidence="2">LZ_2023a</strain>
        <tissue evidence="2">Muscle</tissue>
    </source>
</reference>
<dbReference type="EMBL" id="JARAKH010000046">
    <property type="protein sequence ID" value="KAK8377966.1"/>
    <property type="molecule type" value="Genomic_DNA"/>
</dbReference>
<evidence type="ECO:0000256" key="1">
    <source>
        <dbReference type="SAM" id="MobiDB-lite"/>
    </source>
</evidence>
<feature type="region of interest" description="Disordered" evidence="1">
    <location>
        <begin position="136"/>
        <end position="196"/>
    </location>
</feature>
<comment type="caution">
    <text evidence="2">The sequence shown here is derived from an EMBL/GenBank/DDBJ whole genome shotgun (WGS) entry which is preliminary data.</text>
</comment>
<dbReference type="Proteomes" id="UP001487740">
    <property type="component" value="Unassembled WGS sequence"/>
</dbReference>
<sequence>MFGGGPSVLVTHERATITPGRSLGTQNSVQVTEDSLAQFEMIAQGQGWSAEDKALQLVASLCGPELEILAHLTAEQRSSYKKVEEALKRRFGSIFQSLVYRERLKGRARQSGFAEQVKGPVAGPVVNEEGLGLRCRASKEGGNGSVTTSARAHEKAVNSGSSGTGSDADEVERALPSHLVDSGGKCRQADSWSDVE</sequence>
<accession>A0AAW0SSH4</accession>
<organism evidence="2 3">
    <name type="scientific">Scylla paramamosain</name>
    <name type="common">Mud crab</name>
    <dbReference type="NCBI Taxonomy" id="85552"/>
    <lineage>
        <taxon>Eukaryota</taxon>
        <taxon>Metazoa</taxon>
        <taxon>Ecdysozoa</taxon>
        <taxon>Arthropoda</taxon>
        <taxon>Crustacea</taxon>
        <taxon>Multicrustacea</taxon>
        <taxon>Malacostraca</taxon>
        <taxon>Eumalacostraca</taxon>
        <taxon>Eucarida</taxon>
        <taxon>Decapoda</taxon>
        <taxon>Pleocyemata</taxon>
        <taxon>Brachyura</taxon>
        <taxon>Eubrachyura</taxon>
        <taxon>Portunoidea</taxon>
        <taxon>Portunidae</taxon>
        <taxon>Portuninae</taxon>
        <taxon>Scylla</taxon>
    </lineage>
</organism>
<keyword evidence="3" id="KW-1185">Reference proteome</keyword>